<reference evidence="2" key="1">
    <citation type="journal article" date="2011" name="PLoS Genet.">
        <title>Genomic analysis of the necrotrophic fungal pathogens Sclerotinia sclerotiorum and Botrytis cinerea.</title>
        <authorList>
            <person name="Amselem J."/>
            <person name="Cuomo C.A."/>
            <person name="van Kan J.A."/>
            <person name="Viaud M."/>
            <person name="Benito E.P."/>
            <person name="Couloux A."/>
            <person name="Coutinho P.M."/>
            <person name="de Vries R.P."/>
            <person name="Dyer P.S."/>
            <person name="Fillinger S."/>
            <person name="Fournier E."/>
            <person name="Gout L."/>
            <person name="Hahn M."/>
            <person name="Kohn L."/>
            <person name="Lapalu N."/>
            <person name="Plummer K.M."/>
            <person name="Pradier J.M."/>
            <person name="Quevillon E."/>
            <person name="Sharon A."/>
            <person name="Simon A."/>
            <person name="ten Have A."/>
            <person name="Tudzynski B."/>
            <person name="Tudzynski P."/>
            <person name="Wincker P."/>
            <person name="Andrew M."/>
            <person name="Anthouard V."/>
            <person name="Beever R.E."/>
            <person name="Beffa R."/>
            <person name="Benoit I."/>
            <person name="Bouzid O."/>
            <person name="Brault B."/>
            <person name="Chen Z."/>
            <person name="Choquer M."/>
            <person name="Collemare J."/>
            <person name="Cotton P."/>
            <person name="Danchin E.G."/>
            <person name="Da Silva C."/>
            <person name="Gautier A."/>
            <person name="Giraud C."/>
            <person name="Giraud T."/>
            <person name="Gonzalez C."/>
            <person name="Grossetete S."/>
            <person name="Guldener U."/>
            <person name="Henrissat B."/>
            <person name="Howlett B.J."/>
            <person name="Kodira C."/>
            <person name="Kretschmer M."/>
            <person name="Lappartient A."/>
            <person name="Leroch M."/>
            <person name="Levis C."/>
            <person name="Mauceli E."/>
            <person name="Neuveglise C."/>
            <person name="Oeser B."/>
            <person name="Pearson M."/>
            <person name="Poulain J."/>
            <person name="Poussereau N."/>
            <person name="Quesneville H."/>
            <person name="Rascle C."/>
            <person name="Schumacher J."/>
            <person name="Segurens B."/>
            <person name="Sexton A."/>
            <person name="Silva E."/>
            <person name="Sirven C."/>
            <person name="Soanes D.M."/>
            <person name="Talbot N.J."/>
            <person name="Templeton M."/>
            <person name="Yandava C."/>
            <person name="Yarden O."/>
            <person name="Zeng Q."/>
            <person name="Rollins J.A."/>
            <person name="Lebrun M.H."/>
            <person name="Dickman M."/>
        </authorList>
    </citation>
    <scope>NUCLEOTIDE SEQUENCE [LARGE SCALE GENOMIC DNA]</scope>
    <source>
        <strain evidence="2">T4</strain>
    </source>
</reference>
<name>G2XPE9_BOTF4</name>
<organism evidence="1 2">
    <name type="scientific">Botryotinia fuckeliana (strain T4)</name>
    <name type="common">Noble rot fungus</name>
    <name type="synonym">Botrytis cinerea</name>
    <dbReference type="NCBI Taxonomy" id="999810"/>
    <lineage>
        <taxon>Eukaryota</taxon>
        <taxon>Fungi</taxon>
        <taxon>Dikarya</taxon>
        <taxon>Ascomycota</taxon>
        <taxon>Pezizomycotina</taxon>
        <taxon>Leotiomycetes</taxon>
        <taxon>Helotiales</taxon>
        <taxon>Sclerotiniaceae</taxon>
        <taxon>Botrytis</taxon>
    </lineage>
</organism>
<evidence type="ECO:0000313" key="2">
    <source>
        <dbReference type="Proteomes" id="UP000008177"/>
    </source>
</evidence>
<gene>
    <name evidence="1" type="ORF">BofuT4_P073670.1</name>
</gene>
<dbReference type="EMBL" id="FQ790248">
    <property type="protein sequence ID" value="CCD42755.1"/>
    <property type="molecule type" value="Genomic_DNA"/>
</dbReference>
<sequence length="159" mass="17663">MAHVCQVDVVLSNRRPDKKLKLRGFQNRGNCSIRDHFQGSPPILGILLVPVPLPAVPFPFLGGGSKNSQLRPILGSNQVRPSHRHGICLIQIQSNEYRSTSPQCQCHHATASKPSKASKSLFPVLLRTFLDIFTNTFLIGAPNLFDLSWDLSHLVYIIT</sequence>
<proteinExistence type="predicted"/>
<evidence type="ECO:0000313" key="1">
    <source>
        <dbReference type="EMBL" id="CCD42755.1"/>
    </source>
</evidence>
<dbReference type="Proteomes" id="UP000008177">
    <property type="component" value="Unplaced contigs"/>
</dbReference>
<dbReference type="HOGENOM" id="CLU_1660460_0_0_1"/>
<protein>
    <submittedName>
        <fullName evidence="1">Uncharacterized protein</fullName>
    </submittedName>
</protein>
<dbReference type="AlphaFoldDB" id="G2XPE9"/>
<dbReference type="InParanoid" id="G2XPE9"/>
<accession>G2XPE9</accession>